<protein>
    <submittedName>
        <fullName evidence="3">Uncharacterized protein</fullName>
    </submittedName>
</protein>
<accession>A0A9Q0E5V2</accession>
<sequence>MDGPRGLGVIATAFAVYVTFVCGGPGRPDPHISTPRPGRLGSSDPHRGTGETTMRTQSSLSFPSSCPRLLSSRSLRFLPRAHPSDLAQVVLGEKGRLRICLPVGSQEVNIR</sequence>
<evidence type="ECO:0000313" key="4">
    <source>
        <dbReference type="Proteomes" id="UP001148018"/>
    </source>
</evidence>
<evidence type="ECO:0000256" key="1">
    <source>
        <dbReference type="SAM" id="MobiDB-lite"/>
    </source>
</evidence>
<keyword evidence="2" id="KW-0732">Signal</keyword>
<evidence type="ECO:0000256" key="2">
    <source>
        <dbReference type="SAM" id="SignalP"/>
    </source>
</evidence>
<name>A0A9Q0E5V2_9TELE</name>
<feature type="region of interest" description="Disordered" evidence="1">
    <location>
        <begin position="27"/>
        <end position="65"/>
    </location>
</feature>
<dbReference type="Proteomes" id="UP001148018">
    <property type="component" value="Unassembled WGS sequence"/>
</dbReference>
<organism evidence="3 4">
    <name type="scientific">Muraenolepis orangiensis</name>
    <name type="common">Patagonian moray cod</name>
    <dbReference type="NCBI Taxonomy" id="630683"/>
    <lineage>
        <taxon>Eukaryota</taxon>
        <taxon>Metazoa</taxon>
        <taxon>Chordata</taxon>
        <taxon>Craniata</taxon>
        <taxon>Vertebrata</taxon>
        <taxon>Euteleostomi</taxon>
        <taxon>Actinopterygii</taxon>
        <taxon>Neopterygii</taxon>
        <taxon>Teleostei</taxon>
        <taxon>Neoteleostei</taxon>
        <taxon>Acanthomorphata</taxon>
        <taxon>Zeiogadaria</taxon>
        <taxon>Gadariae</taxon>
        <taxon>Gadiformes</taxon>
        <taxon>Muraenolepidoidei</taxon>
        <taxon>Muraenolepididae</taxon>
        <taxon>Muraenolepis</taxon>
    </lineage>
</organism>
<feature type="chain" id="PRO_5040153410" evidence="2">
    <location>
        <begin position="24"/>
        <end position="111"/>
    </location>
</feature>
<keyword evidence="4" id="KW-1185">Reference proteome</keyword>
<evidence type="ECO:0000313" key="3">
    <source>
        <dbReference type="EMBL" id="KAJ3599643.1"/>
    </source>
</evidence>
<reference evidence="3" key="1">
    <citation type="submission" date="2022-07" db="EMBL/GenBank/DDBJ databases">
        <title>Chromosome-level genome of Muraenolepis orangiensis.</title>
        <authorList>
            <person name="Kim J."/>
        </authorList>
    </citation>
    <scope>NUCLEOTIDE SEQUENCE</scope>
    <source>
        <strain evidence="3">KU_S4_2022</strain>
        <tissue evidence="3">Muscle</tissue>
    </source>
</reference>
<dbReference type="EMBL" id="JANIIK010000048">
    <property type="protein sequence ID" value="KAJ3599643.1"/>
    <property type="molecule type" value="Genomic_DNA"/>
</dbReference>
<comment type="caution">
    <text evidence="3">The sequence shown here is derived from an EMBL/GenBank/DDBJ whole genome shotgun (WGS) entry which is preliminary data.</text>
</comment>
<proteinExistence type="predicted"/>
<gene>
    <name evidence="3" type="ORF">NHX12_033599</name>
</gene>
<dbReference type="AlphaFoldDB" id="A0A9Q0E5V2"/>
<feature type="signal peptide" evidence="2">
    <location>
        <begin position="1"/>
        <end position="23"/>
    </location>
</feature>